<feature type="compositionally biased region" description="Low complexity" evidence="2">
    <location>
        <begin position="692"/>
        <end position="702"/>
    </location>
</feature>
<feature type="compositionally biased region" description="Basic residues" evidence="2">
    <location>
        <begin position="42"/>
        <end position="53"/>
    </location>
</feature>
<dbReference type="GO" id="GO:0016592">
    <property type="term" value="C:mediator complex"/>
    <property type="evidence" value="ECO:0007669"/>
    <property type="project" value="TreeGrafter"/>
</dbReference>
<feature type="compositionally biased region" description="Basic and acidic residues" evidence="2">
    <location>
        <begin position="382"/>
        <end position="405"/>
    </location>
</feature>
<comment type="similarity">
    <text evidence="1">Belongs to the BCLAF1/THRAP3 family.</text>
</comment>
<feature type="compositionally biased region" description="Basic and acidic residues" evidence="2">
    <location>
        <begin position="718"/>
        <end position="732"/>
    </location>
</feature>
<feature type="compositionally biased region" description="Basic and acidic residues" evidence="2">
    <location>
        <begin position="412"/>
        <end position="429"/>
    </location>
</feature>
<name>A0AAV1PZ77_SCOSC</name>
<dbReference type="EMBL" id="CAWUFR010000406">
    <property type="protein sequence ID" value="CAK6977377.1"/>
    <property type="molecule type" value="Genomic_DNA"/>
</dbReference>
<organism evidence="3 4">
    <name type="scientific">Scomber scombrus</name>
    <name type="common">Atlantic mackerel</name>
    <name type="synonym">Scomber vernalis</name>
    <dbReference type="NCBI Taxonomy" id="13677"/>
    <lineage>
        <taxon>Eukaryota</taxon>
        <taxon>Metazoa</taxon>
        <taxon>Chordata</taxon>
        <taxon>Craniata</taxon>
        <taxon>Vertebrata</taxon>
        <taxon>Euteleostomi</taxon>
        <taxon>Actinopterygii</taxon>
        <taxon>Neopterygii</taxon>
        <taxon>Teleostei</taxon>
        <taxon>Neoteleostei</taxon>
        <taxon>Acanthomorphata</taxon>
        <taxon>Pelagiaria</taxon>
        <taxon>Scombriformes</taxon>
        <taxon>Scombridae</taxon>
        <taxon>Scomber</taxon>
    </lineage>
</organism>
<sequence length="861" mass="97673">MKSFDGSRSRSRSRSHTPSYRNYPSRDYQNNRGGGFRGYNRGYRRPFHYRGRNRGYYQRGHYQNRGGGGGGYGYKANWQGGGGGWHDRHHDQDHHSHSPRRGRSRSRTPKKRSGSRSRSHYSDRSSSGRSRRSRHSSYSSRSRSSSPRHRSSKGKPGPKDAKDKLADSQVEKSGQATDGNAIEKVSGGKWLDYDASPKRISPETDKKEDATSGSESKGAGSGASLWRTIGSVSSPPVESPTKSGQTASFSGFGFFSKEEAKSGDKTVISAAFKKFLAENKNKKQAAEKENGRDKEQSTSERELEKGSKSGDLFNISSSSFGDSKEDKTLPFFDAGEEEFLKSHGLKERDIDEDGEVKTTLTARDIFGKWGDEPSYSSSYPPVKEKSRRDVEEPEPIDHMEEEMYRSRKHSSKKEEKAKKKEKKEKEKSRKSPSPPTTSREKERPLFPGAFPTRVESPVRRQSASREEFELKIGALDEMPSSSLSKDRFMSRDLANPTKKEPEFRSIFQHIQTAQLCRSPPELFAQHIVSIVHYIKAQHFQSTDMTLSERFAMYQRKAAEVEMMKPRKSPEIHRRIDVSPSAFKRHSHLFEDMDETSYKDASKKFKGDVMDLRLDIERRKKFAGKERDFKREGGRSPGGSRGPSAERSSEKSGKHHKKSKKGKKKRDRSPSSSSSSSSQSPYPPPFRGKEYMGEGMEQMGEGYSHTRYPPREYSGPGERGPRDYEGHNMERGRGRGFFPRVRGRGWNRGNYPGNNSNGNPANMNPAVRPPEEEWDPEYTPKSRKYYLHDDRDGEKTWVDNRGRGRGSFPARRGRFVYRKGGSSPKWTHDMYQGGEEGDMGDDNMEMDHKENKGVGDASAQKQ</sequence>
<comment type="caution">
    <text evidence="3">The sequence shown here is derived from an EMBL/GenBank/DDBJ whole genome shotgun (WGS) entry which is preliminary data.</text>
</comment>
<keyword evidence="3" id="KW-0675">Receptor</keyword>
<protein>
    <submittedName>
        <fullName evidence="3">Thyroid hormone receptor-associated protein 3b isoform X2</fullName>
    </submittedName>
</protein>
<feature type="region of interest" description="Disordered" evidence="2">
    <location>
        <begin position="83"/>
        <end position="250"/>
    </location>
</feature>
<feature type="region of interest" description="Disordered" evidence="2">
    <location>
        <begin position="279"/>
        <end position="328"/>
    </location>
</feature>
<keyword evidence="4" id="KW-1185">Reference proteome</keyword>
<feature type="region of interest" description="Disordered" evidence="2">
    <location>
        <begin position="623"/>
        <end position="778"/>
    </location>
</feature>
<dbReference type="AlphaFoldDB" id="A0AAV1PZ77"/>
<feature type="region of interest" description="Disordered" evidence="2">
    <location>
        <begin position="362"/>
        <end position="462"/>
    </location>
</feature>
<feature type="compositionally biased region" description="Basic and acidic residues" evidence="2">
    <location>
        <begin position="85"/>
        <end position="96"/>
    </location>
</feature>
<feature type="compositionally biased region" description="Low complexity" evidence="2">
    <location>
        <begin position="211"/>
        <end position="224"/>
    </location>
</feature>
<feature type="region of interest" description="Disordered" evidence="2">
    <location>
        <begin position="1"/>
        <end position="70"/>
    </location>
</feature>
<feature type="compositionally biased region" description="Basic and acidic residues" evidence="2">
    <location>
        <begin position="157"/>
        <end position="170"/>
    </location>
</feature>
<accession>A0AAV1PZ77</accession>
<dbReference type="GO" id="GO:0045944">
    <property type="term" value="P:positive regulation of transcription by RNA polymerase II"/>
    <property type="evidence" value="ECO:0007669"/>
    <property type="project" value="TreeGrafter"/>
</dbReference>
<dbReference type="PANTHER" id="PTHR15268:SF16">
    <property type="entry name" value="THYROID HORMONE RECEPTOR-ASSOCIATED PROTEIN 3"/>
    <property type="match status" value="1"/>
</dbReference>
<evidence type="ECO:0000313" key="3">
    <source>
        <dbReference type="EMBL" id="CAK6977377.1"/>
    </source>
</evidence>
<feature type="compositionally biased region" description="Basic residues" evidence="2">
    <location>
        <begin position="652"/>
        <end position="666"/>
    </location>
</feature>
<feature type="compositionally biased region" description="Basic and acidic residues" evidence="2">
    <location>
        <begin position="623"/>
        <end position="633"/>
    </location>
</feature>
<evidence type="ECO:0000313" key="4">
    <source>
        <dbReference type="Proteomes" id="UP001314229"/>
    </source>
</evidence>
<gene>
    <name evidence="3" type="ORF">FSCOSCO3_A013665</name>
</gene>
<feature type="compositionally biased region" description="Basic residues" evidence="2">
    <location>
        <begin position="97"/>
        <end position="119"/>
    </location>
</feature>
<feature type="compositionally biased region" description="Low complexity" evidence="2">
    <location>
        <begin position="54"/>
        <end position="64"/>
    </location>
</feature>
<dbReference type="GO" id="GO:0003712">
    <property type="term" value="F:transcription coregulator activity"/>
    <property type="evidence" value="ECO:0007669"/>
    <property type="project" value="TreeGrafter"/>
</dbReference>
<dbReference type="Proteomes" id="UP001314229">
    <property type="component" value="Unassembled WGS sequence"/>
</dbReference>
<feature type="compositionally biased region" description="Basic and acidic residues" evidence="2">
    <location>
        <begin position="191"/>
        <end position="210"/>
    </location>
</feature>
<feature type="region of interest" description="Disordered" evidence="2">
    <location>
        <begin position="813"/>
        <end position="861"/>
    </location>
</feature>
<feature type="compositionally biased region" description="Low complexity" evidence="2">
    <location>
        <begin position="669"/>
        <end position="679"/>
    </location>
</feature>
<dbReference type="InterPro" id="IPR029199">
    <property type="entry name" value="THRAP3_BCLAF1"/>
</dbReference>
<reference evidence="3 4" key="1">
    <citation type="submission" date="2024-01" db="EMBL/GenBank/DDBJ databases">
        <authorList>
            <person name="Alioto T."/>
            <person name="Alioto T."/>
            <person name="Gomez Garrido J."/>
        </authorList>
    </citation>
    <scope>NUCLEOTIDE SEQUENCE [LARGE SCALE GENOMIC DNA]</scope>
</reference>
<evidence type="ECO:0000256" key="2">
    <source>
        <dbReference type="SAM" id="MobiDB-lite"/>
    </source>
</evidence>
<dbReference type="PANTHER" id="PTHR15268">
    <property type="entry name" value="THRAP3/BCLAF1"/>
    <property type="match status" value="1"/>
</dbReference>
<evidence type="ECO:0000256" key="1">
    <source>
        <dbReference type="ARBA" id="ARBA00006481"/>
    </source>
</evidence>
<dbReference type="Pfam" id="PF15440">
    <property type="entry name" value="THRAP3_BCLAF1"/>
    <property type="match status" value="1"/>
</dbReference>
<feature type="compositionally biased region" description="Polar residues" evidence="2">
    <location>
        <begin position="230"/>
        <end position="247"/>
    </location>
</feature>
<dbReference type="GO" id="GO:0003677">
    <property type="term" value="F:DNA binding"/>
    <property type="evidence" value="ECO:0007669"/>
    <property type="project" value="TreeGrafter"/>
</dbReference>
<feature type="compositionally biased region" description="Basic and acidic residues" evidence="2">
    <location>
        <begin position="279"/>
        <end position="308"/>
    </location>
</feature>
<feature type="compositionally biased region" description="Low complexity" evidence="2">
    <location>
        <begin position="136"/>
        <end position="145"/>
    </location>
</feature>
<proteinExistence type="inferred from homology"/>
<feature type="compositionally biased region" description="Acidic residues" evidence="2">
    <location>
        <begin position="834"/>
        <end position="843"/>
    </location>
</feature>
<feature type="compositionally biased region" description="Low complexity" evidence="2">
    <location>
        <begin position="746"/>
        <end position="764"/>
    </location>
</feature>